<proteinExistence type="predicted"/>
<dbReference type="Proteomes" id="UP000612362">
    <property type="component" value="Unassembled WGS sequence"/>
</dbReference>
<dbReference type="Pfam" id="PF07077">
    <property type="entry name" value="DUF1345"/>
    <property type="match status" value="1"/>
</dbReference>
<feature type="transmembrane region" description="Helical" evidence="2">
    <location>
        <begin position="58"/>
        <end position="77"/>
    </location>
</feature>
<evidence type="ECO:0000256" key="1">
    <source>
        <dbReference type="SAM" id="MobiDB-lite"/>
    </source>
</evidence>
<keyword evidence="4" id="KW-1185">Reference proteome</keyword>
<keyword evidence="2" id="KW-1133">Transmembrane helix</keyword>
<dbReference type="AlphaFoldDB" id="A0A8J3I6J3"/>
<gene>
    <name evidence="3" type="ORF">KSX_44720</name>
</gene>
<dbReference type="EMBL" id="BNJF01000002">
    <property type="protein sequence ID" value="GHO46309.1"/>
    <property type="molecule type" value="Genomic_DNA"/>
</dbReference>
<feature type="transmembrane region" description="Helical" evidence="2">
    <location>
        <begin position="208"/>
        <end position="229"/>
    </location>
</feature>
<keyword evidence="2" id="KW-0472">Membrane</keyword>
<evidence type="ECO:0000313" key="3">
    <source>
        <dbReference type="EMBL" id="GHO46309.1"/>
    </source>
</evidence>
<comment type="caution">
    <text evidence="3">The sequence shown here is derived from an EMBL/GenBank/DDBJ whole genome shotgun (WGS) entry which is preliminary data.</text>
</comment>
<feature type="transmembrane region" description="Helical" evidence="2">
    <location>
        <begin position="89"/>
        <end position="110"/>
    </location>
</feature>
<protein>
    <recommendedName>
        <fullName evidence="5">DUF1345 domain-containing protein</fullName>
    </recommendedName>
</protein>
<accession>A0A8J3I6J3</accession>
<feature type="transmembrane region" description="Helical" evidence="2">
    <location>
        <begin position="122"/>
        <end position="143"/>
    </location>
</feature>
<evidence type="ECO:0000313" key="4">
    <source>
        <dbReference type="Proteomes" id="UP000612362"/>
    </source>
</evidence>
<keyword evidence="2" id="KW-0812">Transmembrane</keyword>
<evidence type="ECO:0008006" key="5">
    <source>
        <dbReference type="Google" id="ProtNLM"/>
    </source>
</evidence>
<dbReference type="RefSeq" id="WP_220195693.1">
    <property type="nucleotide sequence ID" value="NZ_BNJF01000002.1"/>
</dbReference>
<name>A0A8J3I6J3_9CHLR</name>
<dbReference type="SUPFAM" id="SSF81324">
    <property type="entry name" value="Voltage-gated potassium channels"/>
    <property type="match status" value="1"/>
</dbReference>
<sequence length="232" mass="25446">MSLSSGNNVSSSSCESNGQKPLSKGKREASRWAAILGTLTLGIIYYFLPARLRFGPEWLLLAIEIIVLLPSVVSLVLKRRLPHLPARVLSLLILGIVTVALIIGVFSLIITLATYTGKQARTLLYSAILLWLFNILVFALWYWEIDGGGPVKRHQAGHQAADLQFPQQVGGNDSGWVPHFMDYLFVSFTAATALSPTDTMPLTRRTKALMMIEALTAMSLIVLLASRAINIL</sequence>
<feature type="compositionally biased region" description="Low complexity" evidence="1">
    <location>
        <begin position="1"/>
        <end position="17"/>
    </location>
</feature>
<evidence type="ECO:0000256" key="2">
    <source>
        <dbReference type="SAM" id="Phobius"/>
    </source>
</evidence>
<feature type="transmembrane region" description="Helical" evidence="2">
    <location>
        <begin position="32"/>
        <end position="52"/>
    </location>
</feature>
<dbReference type="InterPro" id="IPR009781">
    <property type="entry name" value="DUF1345"/>
</dbReference>
<feature type="region of interest" description="Disordered" evidence="1">
    <location>
        <begin position="1"/>
        <end position="23"/>
    </location>
</feature>
<organism evidence="3 4">
    <name type="scientific">Ktedonospora formicarum</name>
    <dbReference type="NCBI Taxonomy" id="2778364"/>
    <lineage>
        <taxon>Bacteria</taxon>
        <taxon>Bacillati</taxon>
        <taxon>Chloroflexota</taxon>
        <taxon>Ktedonobacteria</taxon>
        <taxon>Ktedonobacterales</taxon>
        <taxon>Ktedonobacteraceae</taxon>
        <taxon>Ktedonospora</taxon>
    </lineage>
</organism>
<reference evidence="3" key="1">
    <citation type="submission" date="2020-10" db="EMBL/GenBank/DDBJ databases">
        <title>Taxonomic study of unclassified bacteria belonging to the class Ktedonobacteria.</title>
        <authorList>
            <person name="Yabe S."/>
            <person name="Wang C.M."/>
            <person name="Zheng Y."/>
            <person name="Sakai Y."/>
            <person name="Cavaletti L."/>
            <person name="Monciardini P."/>
            <person name="Donadio S."/>
        </authorList>
    </citation>
    <scope>NUCLEOTIDE SEQUENCE</scope>
    <source>
        <strain evidence="3">SOSP1-1</strain>
    </source>
</reference>